<keyword evidence="3 9" id="KW-0862">Zinc</keyword>
<feature type="domain" description="Dof-type" evidence="11">
    <location>
        <begin position="200"/>
        <end position="254"/>
    </location>
</feature>
<dbReference type="Proteomes" id="UP000287651">
    <property type="component" value="Unassembled WGS sequence"/>
</dbReference>
<dbReference type="GO" id="GO:0005634">
    <property type="term" value="C:nucleus"/>
    <property type="evidence" value="ECO:0007669"/>
    <property type="project" value="UniProtKB-SubCell"/>
</dbReference>
<evidence type="ECO:0000256" key="8">
    <source>
        <dbReference type="PROSITE-ProRule" id="PRU00071"/>
    </source>
</evidence>
<feature type="compositionally biased region" description="Low complexity" evidence="10">
    <location>
        <begin position="22"/>
        <end position="37"/>
    </location>
</feature>
<name>A0A427A8L1_ENSVE</name>
<dbReference type="InterPro" id="IPR003851">
    <property type="entry name" value="Znf_Dof"/>
</dbReference>
<comment type="subcellular location">
    <subcellularLocation>
        <location evidence="8 9">Nucleus</location>
    </subcellularLocation>
</comment>
<dbReference type="PROSITE" id="PS50884">
    <property type="entry name" value="ZF_DOF_2"/>
    <property type="match status" value="1"/>
</dbReference>
<evidence type="ECO:0000256" key="10">
    <source>
        <dbReference type="SAM" id="MobiDB-lite"/>
    </source>
</evidence>
<feature type="region of interest" description="Disordered" evidence="10">
    <location>
        <begin position="245"/>
        <end position="274"/>
    </location>
</feature>
<accession>A0A427A8L1</accession>
<dbReference type="InterPro" id="IPR045174">
    <property type="entry name" value="Dof"/>
</dbReference>
<comment type="caution">
    <text evidence="12">The sequence shown here is derived from an EMBL/GenBank/DDBJ whole genome shotgun (WGS) entry which is preliminary data.</text>
</comment>
<keyword evidence="6 9" id="KW-0804">Transcription</keyword>
<dbReference type="EMBL" id="AMZH03003370">
    <property type="protein sequence ID" value="RRT72551.1"/>
    <property type="molecule type" value="Genomic_DNA"/>
</dbReference>
<keyword evidence="5 8" id="KW-0238">DNA-binding</keyword>
<reference evidence="12 13" key="1">
    <citation type="journal article" date="2014" name="Agronomy (Basel)">
        <title>A Draft Genome Sequence for Ensete ventricosum, the Drought-Tolerant Tree Against Hunger.</title>
        <authorList>
            <person name="Harrison J."/>
            <person name="Moore K.A."/>
            <person name="Paszkiewicz K."/>
            <person name="Jones T."/>
            <person name="Grant M."/>
            <person name="Ambacheew D."/>
            <person name="Muzemil S."/>
            <person name="Studholme D.J."/>
        </authorList>
    </citation>
    <scope>NUCLEOTIDE SEQUENCE [LARGE SCALE GENOMIC DNA]</scope>
</reference>
<dbReference type="GO" id="GO:0008270">
    <property type="term" value="F:zinc ion binding"/>
    <property type="evidence" value="ECO:0007669"/>
    <property type="project" value="UniProtKB-KW"/>
</dbReference>
<comment type="function">
    <text evidence="9">Transcription factor that binds specifically to a 5'-AA[AG]G-3' consensus core sequence.</text>
</comment>
<evidence type="ECO:0000256" key="1">
    <source>
        <dbReference type="ARBA" id="ARBA00022723"/>
    </source>
</evidence>
<evidence type="ECO:0000313" key="12">
    <source>
        <dbReference type="EMBL" id="RRT72551.1"/>
    </source>
</evidence>
<evidence type="ECO:0000313" key="13">
    <source>
        <dbReference type="Proteomes" id="UP000287651"/>
    </source>
</evidence>
<evidence type="ECO:0000256" key="3">
    <source>
        <dbReference type="ARBA" id="ARBA00022833"/>
    </source>
</evidence>
<feature type="compositionally biased region" description="Basic and acidic residues" evidence="10">
    <location>
        <begin position="1"/>
        <end position="10"/>
    </location>
</feature>
<dbReference type="GO" id="GO:0003677">
    <property type="term" value="F:DNA binding"/>
    <property type="evidence" value="ECO:0007669"/>
    <property type="project" value="UniProtKB-UniRule"/>
</dbReference>
<keyword evidence="4 9" id="KW-0805">Transcription regulation</keyword>
<evidence type="ECO:0000256" key="4">
    <source>
        <dbReference type="ARBA" id="ARBA00023015"/>
    </source>
</evidence>
<gene>
    <name evidence="12" type="ORF">B296_00016102</name>
</gene>
<evidence type="ECO:0000256" key="9">
    <source>
        <dbReference type="RuleBase" id="RU369094"/>
    </source>
</evidence>
<dbReference type="AlphaFoldDB" id="A0A427A8L1"/>
<evidence type="ECO:0000256" key="5">
    <source>
        <dbReference type="ARBA" id="ARBA00023125"/>
    </source>
</evidence>
<dbReference type="PANTHER" id="PTHR31992">
    <property type="entry name" value="DOF ZINC FINGER PROTEIN DOF1.4-RELATED"/>
    <property type="match status" value="1"/>
</dbReference>
<keyword evidence="1 9" id="KW-0479">Metal-binding</keyword>
<keyword evidence="2 8" id="KW-0863">Zinc-finger</keyword>
<evidence type="ECO:0000256" key="7">
    <source>
        <dbReference type="ARBA" id="ARBA00023242"/>
    </source>
</evidence>
<evidence type="ECO:0000256" key="6">
    <source>
        <dbReference type="ARBA" id="ARBA00023163"/>
    </source>
</evidence>
<dbReference type="Pfam" id="PF02701">
    <property type="entry name" value="Zn_ribbon_Dof"/>
    <property type="match status" value="1"/>
</dbReference>
<dbReference type="PANTHER" id="PTHR31992:SF313">
    <property type="entry name" value="DOF ZINC FINGER PROTEIN DOF5.7"/>
    <property type="match status" value="1"/>
</dbReference>
<evidence type="ECO:0000256" key="2">
    <source>
        <dbReference type="ARBA" id="ARBA00022771"/>
    </source>
</evidence>
<sequence>MEKQNPRAADEPACFRNRGDVVTSSSRQGGGRSSVSGRRTRPSRPEELRWRCSRSTLPTSDPFASGGRNRSGRGEQASVAHRRLHSRGRRTVTPLLAALLRPPPPHEHLVDLTAGTTPRHVLPIRRQAMGAAPPRRRLSPSRISWYPTALTNASKFDRSTSWFDLSQVAMASFQLEEVLDGSTKAEQQEGKVRPQPEQSIKCPRCESTNTKFCYYNNYSLAQPRYFCKGCRRYWTKGGTLRNVPIGGGCRKNKKSSSSKRPQDHSFNTNPSTSLASSSALPSFLAYDPNDLILAFAKLQEPHRNPGHLLDDHETVLHGDSIPEPGHVPDGLGEPAEFLDFLKTGATVPTGFHNLYCGYSGIGDVYQGLGLPFDAGLGGETTSTTAATTVTANQVCCKELNGSEDDTMSMGVQWQVGEDLNRASESGRDHHWNGVGSAWHGLINSSLL</sequence>
<proteinExistence type="predicted"/>
<protein>
    <recommendedName>
        <fullName evidence="9">Dof zinc finger protein</fullName>
    </recommendedName>
</protein>
<feature type="region of interest" description="Disordered" evidence="10">
    <location>
        <begin position="1"/>
        <end position="86"/>
    </location>
</feature>
<dbReference type="PROSITE" id="PS01361">
    <property type="entry name" value="ZF_DOF_1"/>
    <property type="match status" value="1"/>
</dbReference>
<organism evidence="12 13">
    <name type="scientific">Ensete ventricosum</name>
    <name type="common">Abyssinian banana</name>
    <name type="synonym">Musa ensete</name>
    <dbReference type="NCBI Taxonomy" id="4639"/>
    <lineage>
        <taxon>Eukaryota</taxon>
        <taxon>Viridiplantae</taxon>
        <taxon>Streptophyta</taxon>
        <taxon>Embryophyta</taxon>
        <taxon>Tracheophyta</taxon>
        <taxon>Spermatophyta</taxon>
        <taxon>Magnoliopsida</taxon>
        <taxon>Liliopsida</taxon>
        <taxon>Zingiberales</taxon>
        <taxon>Musaceae</taxon>
        <taxon>Ensete</taxon>
    </lineage>
</organism>
<keyword evidence="7 8" id="KW-0539">Nucleus</keyword>
<evidence type="ECO:0000259" key="11">
    <source>
        <dbReference type="PROSITE" id="PS50884"/>
    </source>
</evidence>
<dbReference type="GO" id="GO:0003700">
    <property type="term" value="F:DNA-binding transcription factor activity"/>
    <property type="evidence" value="ECO:0007669"/>
    <property type="project" value="UniProtKB-UniRule"/>
</dbReference>